<dbReference type="GO" id="GO:0045943">
    <property type="term" value="P:positive regulation of transcription by RNA polymerase I"/>
    <property type="evidence" value="ECO:0007669"/>
    <property type="project" value="TreeGrafter"/>
</dbReference>
<feature type="region of interest" description="Disordered" evidence="1">
    <location>
        <begin position="138"/>
        <end position="192"/>
    </location>
</feature>
<dbReference type="InterPro" id="IPR024638">
    <property type="entry name" value="Ctk3_N"/>
</dbReference>
<dbReference type="AlphaFoldDB" id="A0A3N4I405"/>
<keyword evidence="4" id="KW-1185">Reference proteome</keyword>
<dbReference type="OrthoDB" id="21266at2759"/>
<dbReference type="GO" id="GO:0070692">
    <property type="term" value="C:CTDK-1 complex"/>
    <property type="evidence" value="ECO:0007669"/>
    <property type="project" value="InterPro"/>
</dbReference>
<evidence type="ECO:0000259" key="2">
    <source>
        <dbReference type="PROSITE" id="PS51391"/>
    </source>
</evidence>
<sequence length="224" mass="26476">MVDAFEARLQFSKTLTRLTAAPASLRSASLYLLKHRSHREDLYSVILEKLQSESNPNFKVNIIYFLEMLCELSLVQGYMDYVEYIRRDLVEICDFAAPVEGGGCVNIEAVRMVLKSLKEKGVLDDEEWKGVDEMLVDRNREEQENQEQSSAKRRRFDDKMIEQRMNEDRQRHKREKEHAWQVAPPTAEKDEEFEQLWANTSDLNEDDYEIMREENEILRQSTMD</sequence>
<feature type="compositionally biased region" description="Basic and acidic residues" evidence="1">
    <location>
        <begin position="155"/>
        <end position="170"/>
    </location>
</feature>
<evidence type="ECO:0000313" key="3">
    <source>
        <dbReference type="EMBL" id="RPA80843.1"/>
    </source>
</evidence>
<protein>
    <recommendedName>
        <fullName evidence="2">CID domain-containing protein</fullName>
    </recommendedName>
</protein>
<dbReference type="PROSITE" id="PS51391">
    <property type="entry name" value="CID"/>
    <property type="match status" value="1"/>
</dbReference>
<dbReference type="InterPro" id="IPR024637">
    <property type="entry name" value="Ctk3_C"/>
</dbReference>
<dbReference type="Pfam" id="PF12243">
    <property type="entry name" value="CTK3"/>
    <property type="match status" value="1"/>
</dbReference>
<organism evidence="3 4">
    <name type="scientific">Ascobolus immersus RN42</name>
    <dbReference type="NCBI Taxonomy" id="1160509"/>
    <lineage>
        <taxon>Eukaryota</taxon>
        <taxon>Fungi</taxon>
        <taxon>Dikarya</taxon>
        <taxon>Ascomycota</taxon>
        <taxon>Pezizomycotina</taxon>
        <taxon>Pezizomycetes</taxon>
        <taxon>Pezizales</taxon>
        <taxon>Ascobolaceae</taxon>
        <taxon>Ascobolus</taxon>
    </lineage>
</organism>
<feature type="domain" description="CID" evidence="2">
    <location>
        <begin position="3"/>
        <end position="139"/>
    </location>
</feature>
<dbReference type="STRING" id="1160509.A0A3N4I405"/>
<gene>
    <name evidence="3" type="ORF">BJ508DRAFT_362287</name>
</gene>
<accession>A0A3N4I405</accession>
<dbReference type="PANTHER" id="PTHR28291:SF1">
    <property type="entry name" value="CTD KINASE SUBUNIT GAMMA"/>
    <property type="match status" value="1"/>
</dbReference>
<evidence type="ECO:0000256" key="1">
    <source>
        <dbReference type="SAM" id="MobiDB-lite"/>
    </source>
</evidence>
<proteinExistence type="predicted"/>
<reference evidence="3 4" key="1">
    <citation type="journal article" date="2018" name="Nat. Ecol. Evol.">
        <title>Pezizomycetes genomes reveal the molecular basis of ectomycorrhizal truffle lifestyle.</title>
        <authorList>
            <person name="Murat C."/>
            <person name="Payen T."/>
            <person name="Noel B."/>
            <person name="Kuo A."/>
            <person name="Morin E."/>
            <person name="Chen J."/>
            <person name="Kohler A."/>
            <person name="Krizsan K."/>
            <person name="Balestrini R."/>
            <person name="Da Silva C."/>
            <person name="Montanini B."/>
            <person name="Hainaut M."/>
            <person name="Levati E."/>
            <person name="Barry K.W."/>
            <person name="Belfiori B."/>
            <person name="Cichocki N."/>
            <person name="Clum A."/>
            <person name="Dockter R.B."/>
            <person name="Fauchery L."/>
            <person name="Guy J."/>
            <person name="Iotti M."/>
            <person name="Le Tacon F."/>
            <person name="Lindquist E.A."/>
            <person name="Lipzen A."/>
            <person name="Malagnac F."/>
            <person name="Mello A."/>
            <person name="Molinier V."/>
            <person name="Miyauchi S."/>
            <person name="Poulain J."/>
            <person name="Riccioni C."/>
            <person name="Rubini A."/>
            <person name="Sitrit Y."/>
            <person name="Splivallo R."/>
            <person name="Traeger S."/>
            <person name="Wang M."/>
            <person name="Zifcakova L."/>
            <person name="Wipf D."/>
            <person name="Zambonelli A."/>
            <person name="Paolocci F."/>
            <person name="Nowrousian M."/>
            <person name="Ottonello S."/>
            <person name="Baldrian P."/>
            <person name="Spatafora J.W."/>
            <person name="Henrissat B."/>
            <person name="Nagy L.G."/>
            <person name="Aury J.M."/>
            <person name="Wincker P."/>
            <person name="Grigoriev I.V."/>
            <person name="Bonfante P."/>
            <person name="Martin F.M."/>
        </authorList>
    </citation>
    <scope>NUCLEOTIDE SEQUENCE [LARGE SCALE GENOMIC DNA]</scope>
    <source>
        <strain evidence="3 4">RN42</strain>
    </source>
</reference>
<dbReference type="InterPro" id="IPR042326">
    <property type="entry name" value="Ctk3"/>
</dbReference>
<dbReference type="Gene3D" id="1.25.40.90">
    <property type="match status" value="1"/>
</dbReference>
<dbReference type="Pfam" id="PF12350">
    <property type="entry name" value="CTK3_C"/>
    <property type="match status" value="1"/>
</dbReference>
<dbReference type="EMBL" id="ML119684">
    <property type="protein sequence ID" value="RPA80843.1"/>
    <property type="molecule type" value="Genomic_DNA"/>
</dbReference>
<dbReference type="GO" id="GO:0032786">
    <property type="term" value="P:positive regulation of DNA-templated transcription, elongation"/>
    <property type="evidence" value="ECO:0007669"/>
    <property type="project" value="InterPro"/>
</dbReference>
<dbReference type="Proteomes" id="UP000275078">
    <property type="component" value="Unassembled WGS sequence"/>
</dbReference>
<dbReference type="InterPro" id="IPR008942">
    <property type="entry name" value="ENTH_VHS"/>
</dbReference>
<dbReference type="InterPro" id="IPR006569">
    <property type="entry name" value="CID_dom"/>
</dbReference>
<dbReference type="PANTHER" id="PTHR28291">
    <property type="entry name" value="CTD KINASE SUBUNIT GAMMA"/>
    <property type="match status" value="1"/>
</dbReference>
<evidence type="ECO:0000313" key="4">
    <source>
        <dbReference type="Proteomes" id="UP000275078"/>
    </source>
</evidence>
<name>A0A3N4I405_ASCIM</name>